<comment type="similarity">
    <text evidence="1 2">Belongs to the fructosamine kinase family.</text>
</comment>
<dbReference type="STRING" id="1605367.AFM12_07245"/>
<protein>
    <recommendedName>
        <fullName evidence="5">Fructosamine kinase</fullName>
    </recommendedName>
</protein>
<dbReference type="GO" id="GO:0016301">
    <property type="term" value="F:kinase activity"/>
    <property type="evidence" value="ECO:0007669"/>
    <property type="project" value="UniProtKB-UniRule"/>
</dbReference>
<name>A0A0P7C7M0_9BACT</name>
<evidence type="ECO:0008006" key="5">
    <source>
        <dbReference type="Google" id="ProtNLM"/>
    </source>
</evidence>
<dbReference type="Pfam" id="PF03881">
    <property type="entry name" value="Fructosamin_kin"/>
    <property type="match status" value="1"/>
</dbReference>
<dbReference type="PANTHER" id="PTHR12149:SF8">
    <property type="entry name" value="PROTEIN-RIBULOSAMINE 3-KINASE"/>
    <property type="match status" value="1"/>
</dbReference>
<dbReference type="PIRSF" id="PIRSF006221">
    <property type="entry name" value="Ketosamine-3-kinase"/>
    <property type="match status" value="1"/>
</dbReference>
<dbReference type="Gene3D" id="3.30.200.20">
    <property type="entry name" value="Phosphorylase Kinase, domain 1"/>
    <property type="match status" value="1"/>
</dbReference>
<dbReference type="OrthoDB" id="5291879at2"/>
<evidence type="ECO:0000256" key="2">
    <source>
        <dbReference type="PIRNR" id="PIRNR006221"/>
    </source>
</evidence>
<dbReference type="AlphaFoldDB" id="A0A0P7C7M0"/>
<accession>A0A0P7C7M0</accession>
<keyword evidence="2" id="KW-0418">Kinase</keyword>
<proteinExistence type="inferred from homology"/>
<dbReference type="PANTHER" id="PTHR12149">
    <property type="entry name" value="FRUCTOSAMINE 3 KINASE-RELATED PROTEIN"/>
    <property type="match status" value="1"/>
</dbReference>
<evidence type="ECO:0000256" key="1">
    <source>
        <dbReference type="ARBA" id="ARBA00009460"/>
    </source>
</evidence>
<dbReference type="SUPFAM" id="SSF56112">
    <property type="entry name" value="Protein kinase-like (PK-like)"/>
    <property type="match status" value="1"/>
</dbReference>
<dbReference type="PATRIC" id="fig|1605367.3.peg.2821"/>
<evidence type="ECO:0000313" key="3">
    <source>
        <dbReference type="EMBL" id="KPM48422.1"/>
    </source>
</evidence>
<gene>
    <name evidence="3" type="ORF">AFM12_07245</name>
</gene>
<sequence>METLIKHIAEVTGGRIEKYQPVSGGDIAEAFVLETANGSLFLKTLQNPDAKDIFSAEAKGLREMEKSQSIKVPEIISIGQVNETSYLLLEYIEGKNVGAKDFEKLGRGVAKMHQYTTVSFGFESDNFIGLLPQSNRTSTSWPEFYTSERLMPQLEKAVKLGHLLPEETLTKERVLKTCKKLLPDCSASLLHGDLWSGNYLIAQSGIPYLIDPAVYYGHREADLAMSRLFGGFDESFYQAYYEVWPKEPEEAERIEIYQLYHLLVHLNLFGLGYKASVKRTLEKYFF</sequence>
<keyword evidence="4" id="KW-1185">Reference proteome</keyword>
<dbReference type="Proteomes" id="UP000050454">
    <property type="component" value="Unassembled WGS sequence"/>
</dbReference>
<dbReference type="InterPro" id="IPR011009">
    <property type="entry name" value="Kinase-like_dom_sf"/>
</dbReference>
<dbReference type="EMBL" id="LGTQ01000006">
    <property type="protein sequence ID" value="KPM48422.1"/>
    <property type="molecule type" value="Genomic_DNA"/>
</dbReference>
<dbReference type="Gene3D" id="3.90.1200.10">
    <property type="match status" value="1"/>
</dbReference>
<keyword evidence="2" id="KW-0808">Transferase</keyword>
<comment type="caution">
    <text evidence="3">The sequence shown here is derived from an EMBL/GenBank/DDBJ whole genome shotgun (WGS) entry which is preliminary data.</text>
</comment>
<reference evidence="3 4" key="1">
    <citation type="submission" date="2015-07" db="EMBL/GenBank/DDBJ databases">
        <title>The draft genome sequence of Leadbetterella sp. JN14-9.</title>
        <authorList>
            <person name="Liu Y."/>
            <person name="Du J."/>
            <person name="Shao Z."/>
        </authorList>
    </citation>
    <scope>NUCLEOTIDE SEQUENCE [LARGE SCALE GENOMIC DNA]</scope>
    <source>
        <strain evidence="3 4">JN14-9</strain>
    </source>
</reference>
<evidence type="ECO:0000313" key="4">
    <source>
        <dbReference type="Proteomes" id="UP000050454"/>
    </source>
</evidence>
<organism evidence="3 4">
    <name type="scientific">Jiulongibacter sediminis</name>
    <dbReference type="NCBI Taxonomy" id="1605367"/>
    <lineage>
        <taxon>Bacteria</taxon>
        <taxon>Pseudomonadati</taxon>
        <taxon>Bacteroidota</taxon>
        <taxon>Cytophagia</taxon>
        <taxon>Cytophagales</taxon>
        <taxon>Leadbetterellaceae</taxon>
        <taxon>Jiulongibacter</taxon>
    </lineage>
</organism>
<dbReference type="InterPro" id="IPR016477">
    <property type="entry name" value="Fructo-/Ketosamine-3-kinase"/>
</dbReference>